<dbReference type="PANTHER" id="PTHR32494:SF5">
    <property type="entry name" value="ALLANTOATE AMIDOHYDROLASE"/>
    <property type="match status" value="1"/>
</dbReference>
<reference evidence="6 7" key="1">
    <citation type="submission" date="2017-08" db="EMBL/GenBank/DDBJ databases">
        <title>Substantial Increase in Enzyme Production by Combined Drug-Resistance Mutations in Paenibacillus agaridevorans.</title>
        <authorList>
            <person name="Tanaka Y."/>
            <person name="Funane K."/>
            <person name="Hosaka T."/>
            <person name="Shiwa Y."/>
            <person name="Fujita N."/>
            <person name="Miyazaki T."/>
            <person name="Yoshikawa H."/>
            <person name="Murakami K."/>
            <person name="Kasahara K."/>
            <person name="Inaoka T."/>
            <person name="Hiraga Y."/>
            <person name="Ochi K."/>
        </authorList>
    </citation>
    <scope>NUCLEOTIDE SEQUENCE [LARGE SCALE GENOMIC DNA]</scope>
    <source>
        <strain evidence="6 7">T-3040</strain>
    </source>
</reference>
<dbReference type="SUPFAM" id="SSF55031">
    <property type="entry name" value="Bacterial exopeptidase dimerisation domain"/>
    <property type="match status" value="1"/>
</dbReference>
<feature type="binding site" evidence="3">
    <location>
        <position position="101"/>
    </location>
    <ligand>
        <name>Zn(2+)</name>
        <dbReference type="ChEBI" id="CHEBI:29105"/>
        <label>2</label>
    </ligand>
</feature>
<comment type="similarity">
    <text evidence="1">Belongs to the peptidase M20 family.</text>
</comment>
<dbReference type="InterPro" id="IPR001261">
    <property type="entry name" value="ArgE/DapE_CS"/>
</dbReference>
<keyword evidence="3" id="KW-0862">Zinc</keyword>
<name>A0A2R5ETC5_9BACL</name>
<evidence type="ECO:0000259" key="5">
    <source>
        <dbReference type="Pfam" id="PF07687"/>
    </source>
</evidence>
<evidence type="ECO:0000313" key="6">
    <source>
        <dbReference type="EMBL" id="GBG09797.1"/>
    </source>
</evidence>
<dbReference type="NCBIfam" id="NF006771">
    <property type="entry name" value="PRK09290.1-5"/>
    <property type="match status" value="1"/>
</dbReference>
<dbReference type="AlphaFoldDB" id="A0A2R5ETC5"/>
<dbReference type="CDD" id="cd03884">
    <property type="entry name" value="M20_bAS"/>
    <property type="match status" value="1"/>
</dbReference>
<feature type="binding site" evidence="3">
    <location>
        <position position="359"/>
    </location>
    <ligand>
        <name>Zn(2+)</name>
        <dbReference type="ChEBI" id="CHEBI:29105"/>
        <label>2</label>
    </ligand>
</feature>
<gene>
    <name evidence="6" type="ORF">PAT3040_04466</name>
</gene>
<dbReference type="SUPFAM" id="SSF53187">
    <property type="entry name" value="Zn-dependent exopeptidases"/>
    <property type="match status" value="1"/>
</dbReference>
<accession>A0A2R5ETC5</accession>
<dbReference type="Pfam" id="PF07687">
    <property type="entry name" value="M20_dimer"/>
    <property type="match status" value="1"/>
</dbReference>
<dbReference type="PANTHER" id="PTHR32494">
    <property type="entry name" value="ALLANTOATE DEIMINASE-RELATED"/>
    <property type="match status" value="1"/>
</dbReference>
<protein>
    <submittedName>
        <fullName evidence="6">Zn-dependent hydrolase</fullName>
    </submittedName>
</protein>
<dbReference type="GO" id="GO:0016813">
    <property type="term" value="F:hydrolase activity, acting on carbon-nitrogen (but not peptide) bonds, in linear amidines"/>
    <property type="evidence" value="ECO:0007669"/>
    <property type="project" value="InterPro"/>
</dbReference>
<evidence type="ECO:0000313" key="7">
    <source>
        <dbReference type="Proteomes" id="UP000245202"/>
    </source>
</evidence>
<dbReference type="Proteomes" id="UP000245202">
    <property type="component" value="Unassembled WGS sequence"/>
</dbReference>
<feature type="binding site" evidence="3">
    <location>
        <position position="166"/>
    </location>
    <ligand>
        <name>Zn(2+)</name>
        <dbReference type="ChEBI" id="CHEBI:29105"/>
        <label>1</label>
    </ligand>
</feature>
<organism evidence="6 7">
    <name type="scientific">Paenibacillus agaridevorans</name>
    <dbReference type="NCBI Taxonomy" id="171404"/>
    <lineage>
        <taxon>Bacteria</taxon>
        <taxon>Bacillati</taxon>
        <taxon>Bacillota</taxon>
        <taxon>Bacilli</taxon>
        <taxon>Bacillales</taxon>
        <taxon>Paenibacillaceae</taxon>
        <taxon>Paenibacillus</taxon>
    </lineage>
</organism>
<dbReference type="InterPro" id="IPR011650">
    <property type="entry name" value="Peptidase_M20_dimer"/>
</dbReference>
<dbReference type="InterPro" id="IPR002933">
    <property type="entry name" value="Peptidase_M20"/>
</dbReference>
<dbReference type="InterPro" id="IPR036264">
    <property type="entry name" value="Bact_exopeptidase_dim_dom"/>
</dbReference>
<feature type="binding site" evidence="3">
    <location>
        <position position="55"/>
    </location>
    <ligand>
        <name>Zn(2+)</name>
        <dbReference type="ChEBI" id="CHEBI:29105"/>
        <label>1</label>
    </ligand>
</feature>
<dbReference type="PROSITE" id="PS00758">
    <property type="entry name" value="ARGE_DAPE_CPG2_1"/>
    <property type="match status" value="1"/>
</dbReference>
<sequence>MMRLAYSKPERDAVACFAELCEREGMQVRYDACGNLIARKEGRNPELPAVAFGSHLDTVSNGGRYDGAAGVAAAISVIHSFNLQGVQTDCPLEIICFACEESSRFGVSTIGSKAMSGELKKEGLERLKDNKGITLPEALDASGYTFASIEDSLRDGKELRAFFELHIEQGPYLENEKKQIGVVYAIAAPVRLAVTVRGRTAHSGATPIHMRKDALLGAAEIALELEAMAKRELLNGMVATVGVLSVNPGAINVVPGLVEMQVDIRCSTEQVKRQSMEEVRKLFERVGRERGLSMEWELLSDESPTLLHGDAIASIRSACESLGFSYAVMPSGAGHDAMNMTRLCPTGLLFIPSREGLSHHPDEYTSIDSLSEGAMVLGKVIRQWAQAKGPGTTE</sequence>
<evidence type="ECO:0000256" key="3">
    <source>
        <dbReference type="PIRSR" id="PIRSR001235-1"/>
    </source>
</evidence>
<keyword evidence="2 6" id="KW-0378">Hydrolase</keyword>
<dbReference type="InterPro" id="IPR010158">
    <property type="entry name" value="Amidase_Cbmase"/>
</dbReference>
<feature type="binding site" evidence="3">
    <location>
        <position position="66"/>
    </location>
    <ligand>
        <name>Zn(2+)</name>
        <dbReference type="ChEBI" id="CHEBI:29105"/>
        <label>1</label>
    </ligand>
</feature>
<feature type="binding site" evidence="4">
    <location>
        <position position="265"/>
    </location>
    <ligand>
        <name>allantoate</name>
        <dbReference type="ChEBI" id="CHEBI:17536"/>
    </ligand>
</feature>
<evidence type="ECO:0000256" key="2">
    <source>
        <dbReference type="ARBA" id="ARBA00022801"/>
    </source>
</evidence>
<comment type="caution">
    <text evidence="6">The sequence shown here is derived from an EMBL/GenBank/DDBJ whole genome shotgun (WGS) entry which is preliminary data.</text>
</comment>
<keyword evidence="3" id="KW-0479">Metal-binding</keyword>
<proteinExistence type="inferred from homology"/>
<feature type="binding site" evidence="3">
    <location>
        <position position="66"/>
    </location>
    <ligand>
        <name>Zn(2+)</name>
        <dbReference type="ChEBI" id="CHEBI:29105"/>
        <label>2</label>
    </ligand>
</feature>
<dbReference type="NCBIfam" id="TIGR01879">
    <property type="entry name" value="hydantase"/>
    <property type="match status" value="1"/>
</dbReference>
<dbReference type="PIRSF" id="PIRSF001235">
    <property type="entry name" value="Amidase_carbamoylase"/>
    <property type="match status" value="1"/>
</dbReference>
<dbReference type="EMBL" id="BDQX01000281">
    <property type="protein sequence ID" value="GBG09797.1"/>
    <property type="molecule type" value="Genomic_DNA"/>
</dbReference>
<comment type="cofactor">
    <cofactor evidence="3">
        <name>Zn(2+)</name>
        <dbReference type="ChEBI" id="CHEBI:29105"/>
    </cofactor>
    <text evidence="3">Binds 2 Zn(2+) ions per subunit.</text>
</comment>
<dbReference type="Gene3D" id="3.40.630.10">
    <property type="entry name" value="Zn peptidases"/>
    <property type="match status" value="1"/>
</dbReference>
<evidence type="ECO:0000256" key="4">
    <source>
        <dbReference type="PIRSR" id="PIRSR001235-2"/>
    </source>
</evidence>
<feature type="domain" description="Peptidase M20 dimerisation" evidence="5">
    <location>
        <begin position="193"/>
        <end position="288"/>
    </location>
</feature>
<dbReference type="GO" id="GO:0046872">
    <property type="term" value="F:metal ion binding"/>
    <property type="evidence" value="ECO:0007669"/>
    <property type="project" value="UniProtKB-KW"/>
</dbReference>
<dbReference type="Pfam" id="PF01546">
    <property type="entry name" value="Peptidase_M20"/>
    <property type="match status" value="1"/>
</dbReference>
<keyword evidence="7" id="KW-1185">Reference proteome</keyword>
<feature type="binding site" evidence="4">
    <location>
        <position position="252"/>
    </location>
    <ligand>
        <name>allantoate</name>
        <dbReference type="ChEBI" id="CHEBI:17536"/>
    </ligand>
</feature>
<dbReference type="Gene3D" id="3.30.70.360">
    <property type="match status" value="1"/>
</dbReference>
<evidence type="ECO:0000256" key="1">
    <source>
        <dbReference type="ARBA" id="ARBA00006153"/>
    </source>
</evidence>
<feature type="binding site" evidence="4">
    <location>
        <position position="191"/>
    </location>
    <ligand>
        <name>allantoate</name>
        <dbReference type="ChEBI" id="CHEBI:17536"/>
    </ligand>
</feature>